<dbReference type="GO" id="GO:0009450">
    <property type="term" value="P:gamma-aminobutyric acid catabolic process"/>
    <property type="evidence" value="ECO:0007669"/>
    <property type="project" value="TreeGrafter"/>
</dbReference>
<dbReference type="SUPFAM" id="SSF53720">
    <property type="entry name" value="ALDH-like"/>
    <property type="match status" value="1"/>
</dbReference>
<dbReference type="InterPro" id="IPR016161">
    <property type="entry name" value="Ald_DH/histidinol_DH"/>
</dbReference>
<feature type="active site" evidence="2">
    <location>
        <position position="299"/>
    </location>
</feature>
<name>A0AAJ8MY19_9TREE</name>
<accession>A0AAJ8MY19</accession>
<dbReference type="InterPro" id="IPR015590">
    <property type="entry name" value="Aldehyde_DH_dom"/>
</dbReference>
<dbReference type="Proteomes" id="UP000322225">
    <property type="component" value="Chromosome 7"/>
</dbReference>
<proteinExistence type="inferred from homology"/>
<dbReference type="Gene3D" id="3.40.605.10">
    <property type="entry name" value="Aldehyde Dehydrogenase, Chain A, domain 1"/>
    <property type="match status" value="1"/>
</dbReference>
<reference evidence="5" key="1">
    <citation type="submission" date="2017-08" db="EMBL/GenBank/DDBJ databases">
        <authorList>
            <person name="Cuomo C."/>
            <person name="Billmyre B."/>
            <person name="Heitman J."/>
        </authorList>
    </citation>
    <scope>NUCLEOTIDE SEQUENCE</scope>
    <source>
        <strain evidence="5">CBS 12478</strain>
    </source>
</reference>
<dbReference type="InterPro" id="IPR029510">
    <property type="entry name" value="Ald_DH_CS_GLU"/>
</dbReference>
<gene>
    <name evidence="5" type="ORF">CI109_104033</name>
</gene>
<dbReference type="InterPro" id="IPR016162">
    <property type="entry name" value="Ald_DH_N"/>
</dbReference>
<dbReference type="EMBL" id="CP144057">
    <property type="protein sequence ID" value="WWD19572.1"/>
    <property type="molecule type" value="Genomic_DNA"/>
</dbReference>
<dbReference type="InterPro" id="IPR050740">
    <property type="entry name" value="Aldehyde_DH_Superfamily"/>
</dbReference>
<dbReference type="GO" id="GO:0004777">
    <property type="term" value="F:succinate-semialdehyde dehydrogenase (NAD+) activity"/>
    <property type="evidence" value="ECO:0007669"/>
    <property type="project" value="TreeGrafter"/>
</dbReference>
<feature type="domain" description="Aldehyde dehydrogenase" evidence="4">
    <location>
        <begin position="65"/>
        <end position="518"/>
    </location>
</feature>
<dbReference type="KEGG" id="ksn:43589379"/>
<dbReference type="RefSeq" id="XP_031860470.2">
    <property type="nucleotide sequence ID" value="XM_032005236.2"/>
</dbReference>
<reference evidence="5" key="2">
    <citation type="submission" date="2024-01" db="EMBL/GenBank/DDBJ databases">
        <title>Comparative genomics of Cryptococcus and Kwoniella reveals pathogenesis evolution and contrasting modes of karyotype evolution via chromosome fusion or intercentromeric recombination.</title>
        <authorList>
            <person name="Coelho M.A."/>
            <person name="David-Palma M."/>
            <person name="Shea T."/>
            <person name="Bowers K."/>
            <person name="McGinley-Smith S."/>
            <person name="Mohammad A.W."/>
            <person name="Gnirke A."/>
            <person name="Yurkov A.M."/>
            <person name="Nowrousian M."/>
            <person name="Sun S."/>
            <person name="Cuomo C.A."/>
            <person name="Heitman J."/>
        </authorList>
    </citation>
    <scope>NUCLEOTIDE SEQUENCE</scope>
    <source>
        <strain evidence="5">CBS 12478</strain>
    </source>
</reference>
<dbReference type="GeneID" id="43589379"/>
<dbReference type="Gene3D" id="3.40.309.10">
    <property type="entry name" value="Aldehyde Dehydrogenase, Chain A, domain 2"/>
    <property type="match status" value="1"/>
</dbReference>
<comment type="similarity">
    <text evidence="3">Belongs to the aldehyde dehydrogenase family.</text>
</comment>
<evidence type="ECO:0000256" key="3">
    <source>
        <dbReference type="RuleBase" id="RU003345"/>
    </source>
</evidence>
<protein>
    <recommendedName>
        <fullName evidence="4">Aldehyde dehydrogenase domain-containing protein</fullName>
    </recommendedName>
</protein>
<dbReference type="InterPro" id="IPR016163">
    <property type="entry name" value="Ald_DH_C"/>
</dbReference>
<evidence type="ECO:0000313" key="5">
    <source>
        <dbReference type="EMBL" id="WWD19572.1"/>
    </source>
</evidence>
<evidence type="ECO:0000313" key="6">
    <source>
        <dbReference type="Proteomes" id="UP000322225"/>
    </source>
</evidence>
<evidence type="ECO:0000259" key="4">
    <source>
        <dbReference type="Pfam" id="PF00171"/>
    </source>
</evidence>
<dbReference type="PANTHER" id="PTHR43353">
    <property type="entry name" value="SUCCINATE-SEMIALDEHYDE DEHYDROGENASE, MITOCHONDRIAL"/>
    <property type="match status" value="1"/>
</dbReference>
<keyword evidence="1 3" id="KW-0560">Oxidoreductase</keyword>
<sequence>MGPGQDIQLSHAFDATMRSIGPRPRLPWHVQHSGPSHTFRWLSTSSTSDRPLVPLWISGEAVTSSSGGTTSVRHSKTRRESCEVVLAGKEETTRAIRESRRAFVSWRDVSGWERKAILSKALILLRDRFPEFTTALRADAAWSDLLIHADQSSAVNITDGAAQTAISIEGTIPQTIDGSLTMVTREPYGPVLSVPAFNYPLTLALRSIVYPLACGNTVILKSSPLTPQFSHLFGPLFAEAGLPPGVLQILNLSEEDVAERVEQIISDDDVRMVNFTGSVKLGRILAEKCGKYLKPSVMELGGKAPAIVLPSADLELAANNILFGAFVNSGQVCMSTERVIVHDDIAEQFERVLRETAEQVKWSGGMEFVRPGAVDGAQALIDDALKEGARIIYSASSDSSSSSSSAFAPTILASVPPSAALSTTESFSPILILQTASSISSLIDLANSHDTGLTSSIFSQDLSQALEVAKRLEIGAVHINGMTIHDQHGLPHGGWKASGWGRFNGQGAIESFTQTKNVRIIKGGGGKLPLEMLYGGL</sequence>
<dbReference type="PANTHER" id="PTHR43353:SF6">
    <property type="entry name" value="CYTOPLASMIC ALDEHYDE DEHYDROGENASE (EUROFUNG)"/>
    <property type="match status" value="1"/>
</dbReference>
<organism evidence="5 6">
    <name type="scientific">Kwoniella shandongensis</name>
    <dbReference type="NCBI Taxonomy" id="1734106"/>
    <lineage>
        <taxon>Eukaryota</taxon>
        <taxon>Fungi</taxon>
        <taxon>Dikarya</taxon>
        <taxon>Basidiomycota</taxon>
        <taxon>Agaricomycotina</taxon>
        <taxon>Tremellomycetes</taxon>
        <taxon>Tremellales</taxon>
        <taxon>Cryptococcaceae</taxon>
        <taxon>Kwoniella</taxon>
    </lineage>
</organism>
<dbReference type="Pfam" id="PF00171">
    <property type="entry name" value="Aldedh"/>
    <property type="match status" value="1"/>
</dbReference>
<keyword evidence="6" id="KW-1185">Reference proteome</keyword>
<evidence type="ECO:0000256" key="2">
    <source>
        <dbReference type="PROSITE-ProRule" id="PRU10007"/>
    </source>
</evidence>
<dbReference type="AlphaFoldDB" id="A0AAJ8MY19"/>
<evidence type="ECO:0000256" key="1">
    <source>
        <dbReference type="ARBA" id="ARBA00023002"/>
    </source>
</evidence>
<dbReference type="PROSITE" id="PS00687">
    <property type="entry name" value="ALDEHYDE_DEHYDR_GLU"/>
    <property type="match status" value="1"/>
</dbReference>